<dbReference type="Pfam" id="PF00386">
    <property type="entry name" value="C1q"/>
    <property type="match status" value="1"/>
</dbReference>
<sequence length="279" mass="31906">MHLFHLLGFVVILLTCDISSSEATDYNDGLTFKDIVLQLQNAMEHQNLRISNLEKSLSLTENRLFQEQKNSKQHIEALELRLSKIQYDLKNCQRIDQSQQSVDVFSEHGDQLRKFNNASKQRNSLSAIRKERLLIPMPTPTPATTISEVAFFAYMSQPLTNPSGEHIIKFDVLKLNVGNSYHPHTGVFNPPTSGIYVMAWSLRSRITERHSTELVVNSDVYSSMYSYSHNNDDQHNTGIVVVHANKGDDIYVRIKMDKHVGDIWSDAYGRSTFAGWKIY</sequence>
<organism evidence="7 8">
    <name type="scientific">Mytilus galloprovincialis</name>
    <name type="common">Mediterranean mussel</name>
    <dbReference type="NCBI Taxonomy" id="29158"/>
    <lineage>
        <taxon>Eukaryota</taxon>
        <taxon>Metazoa</taxon>
        <taxon>Spiralia</taxon>
        <taxon>Lophotrochozoa</taxon>
        <taxon>Mollusca</taxon>
        <taxon>Bivalvia</taxon>
        <taxon>Autobranchia</taxon>
        <taxon>Pteriomorphia</taxon>
        <taxon>Mytilida</taxon>
        <taxon>Mytiloidea</taxon>
        <taxon>Mytilidae</taxon>
        <taxon>Mytilinae</taxon>
        <taxon>Mytilus</taxon>
    </lineage>
</organism>
<evidence type="ECO:0000256" key="2">
    <source>
        <dbReference type="ARBA" id="ARBA00022525"/>
    </source>
</evidence>
<dbReference type="OrthoDB" id="6131211at2759"/>
<feature type="chain" id="PRO_5032711425" description="C1q domain-containing protein" evidence="5">
    <location>
        <begin position="24"/>
        <end position="279"/>
    </location>
</feature>
<dbReference type="Proteomes" id="UP000596742">
    <property type="component" value="Unassembled WGS sequence"/>
</dbReference>
<evidence type="ECO:0000256" key="3">
    <source>
        <dbReference type="ARBA" id="ARBA00022729"/>
    </source>
</evidence>
<dbReference type="GO" id="GO:0005576">
    <property type="term" value="C:extracellular region"/>
    <property type="evidence" value="ECO:0007669"/>
    <property type="project" value="UniProtKB-SubCell"/>
</dbReference>
<evidence type="ECO:0000256" key="4">
    <source>
        <dbReference type="SAM" id="Coils"/>
    </source>
</evidence>
<comment type="caution">
    <text evidence="7">The sequence shown here is derived from an EMBL/GenBank/DDBJ whole genome shotgun (WGS) entry which is preliminary data.</text>
</comment>
<dbReference type="InterPro" id="IPR001073">
    <property type="entry name" value="C1q_dom"/>
</dbReference>
<dbReference type="PANTHER" id="PTHR22923:SF116">
    <property type="entry name" value="C1Q DOMAIN-CONTAINING PROTEIN"/>
    <property type="match status" value="1"/>
</dbReference>
<accession>A0A8B6EGS1</accession>
<keyword evidence="2" id="KW-0964">Secreted</keyword>
<keyword evidence="4" id="KW-0175">Coiled coil</keyword>
<protein>
    <recommendedName>
        <fullName evidence="6">C1q domain-containing protein</fullName>
    </recommendedName>
</protein>
<dbReference type="AlphaFoldDB" id="A0A8B6EGS1"/>
<dbReference type="SMART" id="SM00110">
    <property type="entry name" value="C1Q"/>
    <property type="match status" value="1"/>
</dbReference>
<evidence type="ECO:0000313" key="7">
    <source>
        <dbReference type="EMBL" id="VDI33370.1"/>
    </source>
</evidence>
<dbReference type="PANTHER" id="PTHR22923">
    <property type="entry name" value="CEREBELLIN-RELATED"/>
    <property type="match status" value="1"/>
</dbReference>
<dbReference type="InterPro" id="IPR008983">
    <property type="entry name" value="Tumour_necrosis_fac-like_dom"/>
</dbReference>
<keyword evidence="3 5" id="KW-0732">Signal</keyword>
<dbReference type="InterPro" id="IPR050822">
    <property type="entry name" value="Cerebellin_Synaptic_Org"/>
</dbReference>
<evidence type="ECO:0000256" key="5">
    <source>
        <dbReference type="SAM" id="SignalP"/>
    </source>
</evidence>
<dbReference type="EMBL" id="UYJE01005029">
    <property type="protein sequence ID" value="VDI33370.1"/>
    <property type="molecule type" value="Genomic_DNA"/>
</dbReference>
<evidence type="ECO:0000313" key="8">
    <source>
        <dbReference type="Proteomes" id="UP000596742"/>
    </source>
</evidence>
<dbReference type="PRINTS" id="PR00007">
    <property type="entry name" value="COMPLEMNTC1Q"/>
</dbReference>
<feature type="coiled-coil region" evidence="4">
    <location>
        <begin position="36"/>
        <end position="70"/>
    </location>
</feature>
<comment type="subcellular location">
    <subcellularLocation>
        <location evidence="1">Secreted</location>
    </subcellularLocation>
</comment>
<evidence type="ECO:0000256" key="1">
    <source>
        <dbReference type="ARBA" id="ARBA00004613"/>
    </source>
</evidence>
<feature type="domain" description="C1q" evidence="6">
    <location>
        <begin position="144"/>
        <end position="279"/>
    </location>
</feature>
<dbReference type="SUPFAM" id="SSF49842">
    <property type="entry name" value="TNF-like"/>
    <property type="match status" value="1"/>
</dbReference>
<proteinExistence type="predicted"/>
<gene>
    <name evidence="7" type="ORF">MGAL_10B091071</name>
</gene>
<dbReference type="Gene3D" id="2.60.120.40">
    <property type="match status" value="1"/>
</dbReference>
<dbReference type="PROSITE" id="PS50871">
    <property type="entry name" value="C1Q"/>
    <property type="match status" value="1"/>
</dbReference>
<evidence type="ECO:0000259" key="6">
    <source>
        <dbReference type="PROSITE" id="PS50871"/>
    </source>
</evidence>
<reference evidence="7" key="1">
    <citation type="submission" date="2018-11" db="EMBL/GenBank/DDBJ databases">
        <authorList>
            <person name="Alioto T."/>
            <person name="Alioto T."/>
        </authorList>
    </citation>
    <scope>NUCLEOTIDE SEQUENCE</scope>
</reference>
<feature type="signal peptide" evidence="5">
    <location>
        <begin position="1"/>
        <end position="23"/>
    </location>
</feature>
<name>A0A8B6EGS1_MYTGA</name>
<keyword evidence="8" id="KW-1185">Reference proteome</keyword>